<comment type="caution">
    <text evidence="2">The sequence shown here is derived from an EMBL/GenBank/DDBJ whole genome shotgun (WGS) entry which is preliminary data.</text>
</comment>
<proteinExistence type="predicted"/>
<reference evidence="2" key="1">
    <citation type="submission" date="2023-03" db="EMBL/GenBank/DDBJ databases">
        <title>Massive genome expansion in bonnet fungi (Mycena s.s.) driven by repeated elements and novel gene families across ecological guilds.</title>
        <authorList>
            <consortium name="Lawrence Berkeley National Laboratory"/>
            <person name="Harder C.B."/>
            <person name="Miyauchi S."/>
            <person name="Viragh M."/>
            <person name="Kuo A."/>
            <person name="Thoen E."/>
            <person name="Andreopoulos B."/>
            <person name="Lu D."/>
            <person name="Skrede I."/>
            <person name="Drula E."/>
            <person name="Henrissat B."/>
            <person name="Morin E."/>
            <person name="Kohler A."/>
            <person name="Barry K."/>
            <person name="LaButti K."/>
            <person name="Morin E."/>
            <person name="Salamov A."/>
            <person name="Lipzen A."/>
            <person name="Mereny Z."/>
            <person name="Hegedus B."/>
            <person name="Baldrian P."/>
            <person name="Stursova M."/>
            <person name="Weitz H."/>
            <person name="Taylor A."/>
            <person name="Grigoriev I.V."/>
            <person name="Nagy L.G."/>
            <person name="Martin F."/>
            <person name="Kauserud H."/>
        </authorList>
    </citation>
    <scope>NUCLEOTIDE SEQUENCE</scope>
    <source>
        <strain evidence="2">CBHHK002</strain>
    </source>
</reference>
<evidence type="ECO:0000313" key="3">
    <source>
        <dbReference type="Proteomes" id="UP001218218"/>
    </source>
</evidence>
<name>A0AAD7EGZ7_9AGAR</name>
<gene>
    <name evidence="2" type="ORF">DFH08DRAFT_887232</name>
</gene>
<dbReference type="Proteomes" id="UP001218218">
    <property type="component" value="Unassembled WGS sequence"/>
</dbReference>
<keyword evidence="3" id="KW-1185">Reference proteome</keyword>
<protein>
    <submittedName>
        <fullName evidence="2">Uncharacterized protein</fullName>
    </submittedName>
</protein>
<dbReference type="AlphaFoldDB" id="A0AAD7EGZ7"/>
<dbReference type="EMBL" id="JARIHO010000045">
    <property type="protein sequence ID" value="KAJ7323962.1"/>
    <property type="molecule type" value="Genomic_DNA"/>
</dbReference>
<evidence type="ECO:0000256" key="1">
    <source>
        <dbReference type="SAM" id="MobiDB-lite"/>
    </source>
</evidence>
<evidence type="ECO:0000313" key="2">
    <source>
        <dbReference type="EMBL" id="KAJ7323962.1"/>
    </source>
</evidence>
<feature type="region of interest" description="Disordered" evidence="1">
    <location>
        <begin position="1"/>
        <end position="25"/>
    </location>
</feature>
<sequence>MLQEPPLPRQRQDSMPSSSFPALDEMGLPTITVNVNVNMPWDSQESPQAAHDYSLPLSVMDEHIQHAHQQQFYTPDRSRMPRSVLPPPSMLYAWPVDSSGAEAEPQPQNSYKQQQRRQYVHYQGIYAHSPQIAAAFQADNTEPAQFGRAAHNSESHLDEMWGKFMEDSGLLEGIDFHVP</sequence>
<accession>A0AAD7EGZ7</accession>
<organism evidence="2 3">
    <name type="scientific">Mycena albidolilacea</name>
    <dbReference type="NCBI Taxonomy" id="1033008"/>
    <lineage>
        <taxon>Eukaryota</taxon>
        <taxon>Fungi</taxon>
        <taxon>Dikarya</taxon>
        <taxon>Basidiomycota</taxon>
        <taxon>Agaricomycotina</taxon>
        <taxon>Agaricomycetes</taxon>
        <taxon>Agaricomycetidae</taxon>
        <taxon>Agaricales</taxon>
        <taxon>Marasmiineae</taxon>
        <taxon>Mycenaceae</taxon>
        <taxon>Mycena</taxon>
    </lineage>
</organism>